<protein>
    <submittedName>
        <fullName evidence="1">Uncharacterized protein</fullName>
    </submittedName>
</protein>
<name>A0ABU3BC99_9GAMM</name>
<sequence length="60" mass="7159">MQHSEFHIGLEFMASGGFWCQCNDIGTRTILAIRRDRDDLNWYQKPPYIAKEEVFDEHEI</sequence>
<organism evidence="1 2">
    <name type="scientific">Spectribacter acetivorans</name>
    <dbReference type="NCBI Taxonomy" id="3075603"/>
    <lineage>
        <taxon>Bacteria</taxon>
        <taxon>Pseudomonadati</taxon>
        <taxon>Pseudomonadota</taxon>
        <taxon>Gammaproteobacteria</taxon>
        <taxon>Salinisphaerales</taxon>
        <taxon>Salinisphaeraceae</taxon>
        <taxon>Spectribacter</taxon>
    </lineage>
</organism>
<gene>
    <name evidence="1" type="ORF">RM531_08925</name>
</gene>
<accession>A0ABU3BC99</accession>
<reference evidence="1 2" key="1">
    <citation type="submission" date="2023-09" db="EMBL/GenBank/DDBJ databases">
        <authorList>
            <person name="Rey-Velasco X."/>
        </authorList>
    </citation>
    <scope>NUCLEOTIDE SEQUENCE [LARGE SCALE GENOMIC DNA]</scope>
    <source>
        <strain evidence="1 2">P385</strain>
    </source>
</reference>
<comment type="caution">
    <text evidence="1">The sequence shown here is derived from an EMBL/GenBank/DDBJ whole genome shotgun (WGS) entry which is preliminary data.</text>
</comment>
<dbReference type="Proteomes" id="UP001259982">
    <property type="component" value="Unassembled WGS sequence"/>
</dbReference>
<evidence type="ECO:0000313" key="1">
    <source>
        <dbReference type="EMBL" id="MDT0618601.1"/>
    </source>
</evidence>
<proteinExistence type="predicted"/>
<dbReference type="RefSeq" id="WP_311658750.1">
    <property type="nucleotide sequence ID" value="NZ_JAVRHY010000006.1"/>
</dbReference>
<evidence type="ECO:0000313" key="2">
    <source>
        <dbReference type="Proteomes" id="UP001259982"/>
    </source>
</evidence>
<keyword evidence="2" id="KW-1185">Reference proteome</keyword>
<dbReference type="EMBL" id="JAVRHY010000006">
    <property type="protein sequence ID" value="MDT0618601.1"/>
    <property type="molecule type" value="Genomic_DNA"/>
</dbReference>